<dbReference type="PANTHER" id="PTHR12549">
    <property type="entry name" value="JMJC DOMAIN-CONTAINING HISTONE DEMETHYLATION PROTEIN"/>
    <property type="match status" value="1"/>
</dbReference>
<dbReference type="EMBL" id="JACMSC010000021">
    <property type="protein sequence ID" value="KAG6471267.1"/>
    <property type="molecule type" value="Genomic_DNA"/>
</dbReference>
<gene>
    <name evidence="11" type="ORF">ZIOFF_072377</name>
</gene>
<dbReference type="GO" id="GO:0016491">
    <property type="term" value="F:oxidoreductase activity"/>
    <property type="evidence" value="ECO:0007669"/>
    <property type="project" value="UniProtKB-KW"/>
</dbReference>
<comment type="similarity">
    <text evidence="2">Belongs to the JARID1 histone demethylase family.</text>
</comment>
<comment type="caution">
    <text evidence="11">The sequence shown here is derived from an EMBL/GenBank/DDBJ whole genome shotgun (WGS) entry which is preliminary data.</text>
</comment>
<evidence type="ECO:0000256" key="8">
    <source>
        <dbReference type="ARBA" id="ARBA00023242"/>
    </source>
</evidence>
<dbReference type="AlphaFoldDB" id="A0A8J5CAV0"/>
<dbReference type="GO" id="GO:0031490">
    <property type="term" value="F:chromatin DNA binding"/>
    <property type="evidence" value="ECO:0007669"/>
    <property type="project" value="TreeGrafter"/>
</dbReference>
<keyword evidence="4" id="KW-0863">Zinc-finger</keyword>
<protein>
    <recommendedName>
        <fullName evidence="10">JmjC domain-containing protein</fullName>
    </recommendedName>
</protein>
<organism evidence="11 12">
    <name type="scientific">Zingiber officinale</name>
    <name type="common">Ginger</name>
    <name type="synonym">Amomum zingiber</name>
    <dbReference type="NCBI Taxonomy" id="94328"/>
    <lineage>
        <taxon>Eukaryota</taxon>
        <taxon>Viridiplantae</taxon>
        <taxon>Streptophyta</taxon>
        <taxon>Embryophyta</taxon>
        <taxon>Tracheophyta</taxon>
        <taxon>Spermatophyta</taxon>
        <taxon>Magnoliopsida</taxon>
        <taxon>Liliopsida</taxon>
        <taxon>Zingiberales</taxon>
        <taxon>Zingiberaceae</taxon>
        <taxon>Zingiber</taxon>
    </lineage>
</organism>
<reference evidence="11 12" key="1">
    <citation type="submission" date="2020-08" db="EMBL/GenBank/DDBJ databases">
        <title>Plant Genome Project.</title>
        <authorList>
            <person name="Zhang R.-G."/>
        </authorList>
    </citation>
    <scope>NUCLEOTIDE SEQUENCE [LARGE SCALE GENOMIC DNA]</scope>
    <source>
        <tissue evidence="11">Rhizome</tissue>
    </source>
</reference>
<dbReference type="GO" id="GO:0000785">
    <property type="term" value="C:chromatin"/>
    <property type="evidence" value="ECO:0007669"/>
    <property type="project" value="TreeGrafter"/>
</dbReference>
<keyword evidence="5" id="KW-0862">Zinc</keyword>
<dbReference type="FunFam" id="2.60.120.650:FF:000026">
    <property type="entry name" value="Transcription factor jumonji domain-containing protein"/>
    <property type="match status" value="1"/>
</dbReference>
<evidence type="ECO:0000313" key="11">
    <source>
        <dbReference type="EMBL" id="KAG6471267.1"/>
    </source>
</evidence>
<dbReference type="SMART" id="SM00558">
    <property type="entry name" value="JmjC"/>
    <property type="match status" value="1"/>
</dbReference>
<dbReference type="SUPFAM" id="SSF51197">
    <property type="entry name" value="Clavaminate synthase-like"/>
    <property type="match status" value="1"/>
</dbReference>
<evidence type="ECO:0000313" key="12">
    <source>
        <dbReference type="Proteomes" id="UP000734854"/>
    </source>
</evidence>
<dbReference type="GO" id="GO:0008270">
    <property type="term" value="F:zinc ion binding"/>
    <property type="evidence" value="ECO:0007669"/>
    <property type="project" value="UniProtKB-KW"/>
</dbReference>
<dbReference type="Pfam" id="PF02373">
    <property type="entry name" value="JmjC"/>
    <property type="match status" value="1"/>
</dbReference>
<dbReference type="Proteomes" id="UP000734854">
    <property type="component" value="Unassembled WGS sequence"/>
</dbReference>
<dbReference type="GO" id="GO:0032454">
    <property type="term" value="F:histone H3K9 demethylase activity"/>
    <property type="evidence" value="ECO:0007669"/>
    <property type="project" value="InterPro"/>
</dbReference>
<evidence type="ECO:0000256" key="1">
    <source>
        <dbReference type="ARBA" id="ARBA00004123"/>
    </source>
</evidence>
<dbReference type="InterPro" id="IPR045109">
    <property type="entry name" value="LSDs-like"/>
</dbReference>
<sequence length="603" mass="69145">MLPLLLLLPVSANNDGVGGGDEEEKNDLDVRKENVPPMQEGTRFHHSVLQLQEQKLLRLLHPALVLTNDVGKSDKIKYAGYMLHYLLPGLKQLNQEQFMEMKIEAKIRGIQMCDLQPDYAICGRDERIFCWKVNASGIIPCPHTLVGGCGASHLELKHLFPKNFLVDLELQAEESIKIFGPTQTYNSIEKVESECACSTTKNSRRASFRRNDMDNYLYSPLASDIKNGDQKHFRRHWLNGEPVIIRGVLEESRLIWEPSHMWSTMFKSNIPTDLSRVRATDCLACCEVEIDPQLFFKGYTKGRVYSNMWPEMLKLKDWPTSSNLEDLLPSHGIEYINVLPLQEYTNPHNGPLNVAAALPKDVLKLDVGPKSYIAYGIEEELERGDSVTKIHCDVSDAVNILMHTSEVILSRKQKAAIKVLKRRHKAQDLMEQLQDVNVDEAEMNQDWREEIDCIVPELTDDLKGSIENAGALWDIFRREDVPALQAYLKNHSKEFRHVYCSPVEQVFNPIHDETFYLTRKHKRKLKEEFGIEPWTFTQQLGEAVFIPAGCPHQVRNLKSCTKIAIDFVSPENIDQCIHLTEDFRLLPKNHRAKEDKLEVCSFC</sequence>
<dbReference type="Gene3D" id="2.60.120.650">
    <property type="entry name" value="Cupin"/>
    <property type="match status" value="1"/>
</dbReference>
<proteinExistence type="inferred from homology"/>
<dbReference type="GO" id="GO:0003712">
    <property type="term" value="F:transcription coregulator activity"/>
    <property type="evidence" value="ECO:0007669"/>
    <property type="project" value="TreeGrafter"/>
</dbReference>
<feature type="domain" description="JmjC" evidence="10">
    <location>
        <begin position="347"/>
        <end position="584"/>
    </location>
</feature>
<name>A0A8J5CAV0_ZINOF</name>
<keyword evidence="8" id="KW-0539">Nucleus</keyword>
<dbReference type="PANTHER" id="PTHR12549:SF51">
    <property type="entry name" value="JMJC DOMAIN-CONTAINING PROTEIN"/>
    <property type="match status" value="1"/>
</dbReference>
<keyword evidence="7" id="KW-0408">Iron</keyword>
<evidence type="ECO:0000256" key="2">
    <source>
        <dbReference type="ARBA" id="ARBA00006801"/>
    </source>
</evidence>
<dbReference type="GO" id="GO:0006357">
    <property type="term" value="P:regulation of transcription by RNA polymerase II"/>
    <property type="evidence" value="ECO:0007669"/>
    <property type="project" value="TreeGrafter"/>
</dbReference>
<evidence type="ECO:0000256" key="3">
    <source>
        <dbReference type="ARBA" id="ARBA00022723"/>
    </source>
</evidence>
<evidence type="ECO:0000256" key="7">
    <source>
        <dbReference type="ARBA" id="ARBA00023004"/>
    </source>
</evidence>
<keyword evidence="12" id="KW-1185">Reference proteome</keyword>
<evidence type="ECO:0000256" key="5">
    <source>
        <dbReference type="ARBA" id="ARBA00022833"/>
    </source>
</evidence>
<evidence type="ECO:0000259" key="10">
    <source>
        <dbReference type="PROSITE" id="PS51184"/>
    </source>
</evidence>
<evidence type="ECO:0000256" key="9">
    <source>
        <dbReference type="ARBA" id="ARBA00060112"/>
    </source>
</evidence>
<evidence type="ECO:0000256" key="6">
    <source>
        <dbReference type="ARBA" id="ARBA00023002"/>
    </source>
</evidence>
<dbReference type="GO" id="GO:0000118">
    <property type="term" value="C:histone deacetylase complex"/>
    <property type="evidence" value="ECO:0007669"/>
    <property type="project" value="TreeGrafter"/>
</dbReference>
<comment type="function">
    <text evidence="9">May function as histone H3 lysine demethylase and be involved in regulation of gene expression.</text>
</comment>
<evidence type="ECO:0000256" key="4">
    <source>
        <dbReference type="ARBA" id="ARBA00022771"/>
    </source>
</evidence>
<keyword evidence="3" id="KW-0479">Metal-binding</keyword>
<keyword evidence="6" id="KW-0560">Oxidoreductase</keyword>
<accession>A0A8J5CAV0</accession>
<dbReference type="InterPro" id="IPR003347">
    <property type="entry name" value="JmjC_dom"/>
</dbReference>
<dbReference type="PROSITE" id="PS51184">
    <property type="entry name" value="JMJC"/>
    <property type="match status" value="1"/>
</dbReference>
<comment type="subcellular location">
    <subcellularLocation>
        <location evidence="1">Nucleus</location>
    </subcellularLocation>
</comment>